<keyword evidence="2" id="KW-1185">Reference proteome</keyword>
<dbReference type="Proteomes" id="UP000516444">
    <property type="component" value="Chromosome"/>
</dbReference>
<dbReference type="KEGG" id="sgm:GCM10017557_47700"/>
<reference evidence="1 2" key="1">
    <citation type="journal article" date="2014" name="Int. J. Syst. Evol. Microbiol.">
        <title>Complete genome sequence of Corynebacterium casei LMG S-19264T (=DSM 44701T), isolated from a smear-ripened cheese.</title>
        <authorList>
            <consortium name="US DOE Joint Genome Institute (JGI-PGF)"/>
            <person name="Walter F."/>
            <person name="Albersmeier A."/>
            <person name="Kalinowski J."/>
            <person name="Ruckert C."/>
        </authorList>
    </citation>
    <scope>NUCLEOTIDE SEQUENCE [LARGE SCALE GENOMIC DNA]</scope>
    <source>
        <strain evidence="1 2">JCM 4677</strain>
    </source>
</reference>
<protein>
    <submittedName>
        <fullName evidence="1">Uncharacterized protein</fullName>
    </submittedName>
</protein>
<dbReference type="AlphaFoldDB" id="A0A7G1P5D7"/>
<accession>A0A7G1P5D7</accession>
<sequence length="54" mass="5699">MPAASVAPARIRVCASRTFAPFDGYVPDVAPVDDNPALRNEDIGEFGQFGEFGG</sequence>
<evidence type="ECO:0000313" key="1">
    <source>
        <dbReference type="EMBL" id="BCL29911.1"/>
    </source>
</evidence>
<name>A0A7G1P5D7_9ACTN</name>
<dbReference type="EMBL" id="AP023440">
    <property type="protein sequence ID" value="BCL29911.1"/>
    <property type="molecule type" value="Genomic_DNA"/>
</dbReference>
<proteinExistence type="predicted"/>
<gene>
    <name evidence="1" type="ORF">GCM10017557_47700</name>
</gene>
<organism evidence="1 2">
    <name type="scientific">Streptomyces aurantiacus</name>
    <dbReference type="NCBI Taxonomy" id="47760"/>
    <lineage>
        <taxon>Bacteria</taxon>
        <taxon>Bacillati</taxon>
        <taxon>Actinomycetota</taxon>
        <taxon>Actinomycetes</taxon>
        <taxon>Kitasatosporales</taxon>
        <taxon>Streptomycetaceae</taxon>
        <taxon>Streptomyces</taxon>
        <taxon>Streptomyces aurantiacus group</taxon>
    </lineage>
</organism>
<evidence type="ECO:0000313" key="2">
    <source>
        <dbReference type="Proteomes" id="UP000516444"/>
    </source>
</evidence>